<organism evidence="1 2">
    <name type="scientific">Ambispora leptoticha</name>
    <dbReference type="NCBI Taxonomy" id="144679"/>
    <lineage>
        <taxon>Eukaryota</taxon>
        <taxon>Fungi</taxon>
        <taxon>Fungi incertae sedis</taxon>
        <taxon>Mucoromycota</taxon>
        <taxon>Glomeromycotina</taxon>
        <taxon>Glomeromycetes</taxon>
        <taxon>Archaeosporales</taxon>
        <taxon>Ambisporaceae</taxon>
        <taxon>Ambispora</taxon>
    </lineage>
</organism>
<protein>
    <submittedName>
        <fullName evidence="1">2255_t:CDS:1</fullName>
    </submittedName>
</protein>
<sequence length="94" mass="11166">MSPLLLLTGTVIQLNLIILDYLKSGTRGSVRMERVETRITQNFKDDGSFFMEYDDFLKHFQAVDECEFYRDQSRVWMEDYASTARPALFWKKLQ</sequence>
<reference evidence="1" key="1">
    <citation type="submission" date="2021-06" db="EMBL/GenBank/DDBJ databases">
        <authorList>
            <person name="Kallberg Y."/>
            <person name="Tangrot J."/>
            <person name="Rosling A."/>
        </authorList>
    </citation>
    <scope>NUCLEOTIDE SEQUENCE</scope>
    <source>
        <strain evidence="1">FL130A</strain>
    </source>
</reference>
<evidence type="ECO:0000313" key="2">
    <source>
        <dbReference type="Proteomes" id="UP000789508"/>
    </source>
</evidence>
<dbReference type="SUPFAM" id="SSF54001">
    <property type="entry name" value="Cysteine proteinases"/>
    <property type="match status" value="1"/>
</dbReference>
<evidence type="ECO:0000313" key="1">
    <source>
        <dbReference type="EMBL" id="CAG8588314.1"/>
    </source>
</evidence>
<proteinExistence type="predicted"/>
<name>A0A9N9C601_9GLOM</name>
<gene>
    <name evidence="1" type="ORF">ALEPTO_LOCUS7581</name>
</gene>
<dbReference type="OrthoDB" id="424753at2759"/>
<dbReference type="AlphaFoldDB" id="A0A9N9C601"/>
<dbReference type="Proteomes" id="UP000789508">
    <property type="component" value="Unassembled WGS sequence"/>
</dbReference>
<keyword evidence="2" id="KW-1185">Reference proteome</keyword>
<comment type="caution">
    <text evidence="1">The sequence shown here is derived from an EMBL/GenBank/DDBJ whole genome shotgun (WGS) entry which is preliminary data.</text>
</comment>
<dbReference type="InterPro" id="IPR038765">
    <property type="entry name" value="Papain-like_cys_pep_sf"/>
</dbReference>
<accession>A0A9N9C601</accession>
<dbReference type="EMBL" id="CAJVPS010003411">
    <property type="protein sequence ID" value="CAG8588314.1"/>
    <property type="molecule type" value="Genomic_DNA"/>
</dbReference>
<dbReference type="Gene3D" id="3.90.70.10">
    <property type="entry name" value="Cysteine proteinases"/>
    <property type="match status" value="1"/>
</dbReference>